<keyword evidence="1" id="KW-1133">Transmembrane helix</keyword>
<dbReference type="Proteomes" id="UP000320707">
    <property type="component" value="Unassembled WGS sequence"/>
</dbReference>
<reference evidence="2 3" key="1">
    <citation type="journal article" date="2019" name="Microbiol. Resour. Announc.">
        <title>High-quality draft genome sequence of Fusarium oxysporum f. sp. cubense strain 160527, a causal agent of Panama disease.</title>
        <authorList>
            <person name="Asai S."/>
            <person name="Ayukawa Y."/>
            <person name="Gan P."/>
            <person name="Masuda S."/>
            <person name="Komatsu K."/>
            <person name="Shirasu K."/>
            <person name="Arie T."/>
        </authorList>
    </citation>
    <scope>NUCLEOTIDE SEQUENCE [LARGE SCALE GENOMIC DNA]</scope>
    <source>
        <strain evidence="2 3">160527</strain>
    </source>
</reference>
<sequence>MFTFHDLLDTTAPHAYALGVVLVAALLTALISQSIKNITPPSETAAPAKTFVRPAAAPTDYTPDTLPDPVLYRPFRHGPNFITMGIRKLDWDNWIEMDKYYPRYHDLKASELRKDFKAHVKFLDTPQLRLACFEVYDEITGYMTERYPKIFTIADGFLRNAGTGEKFAHPPRRSDIMAKEDGRFSGSLLRCAGLVMLKKSPDGQYHLDGAAVCLPGFWRLREKFRMSLDTLHIEAGVPHYQEKLQKSMNRYFDKMGPEQTVTRNNVCSTLVWTDEAPCALLTRYPSL</sequence>
<feature type="transmembrane region" description="Helical" evidence="1">
    <location>
        <begin position="12"/>
        <end position="31"/>
    </location>
</feature>
<evidence type="ECO:0000313" key="3">
    <source>
        <dbReference type="Proteomes" id="UP000320707"/>
    </source>
</evidence>
<dbReference type="InterPro" id="IPR021848">
    <property type="entry name" value="HODM_asu-like"/>
</dbReference>
<dbReference type="EMBL" id="SRMI01000002">
    <property type="protein sequence ID" value="TVY77258.1"/>
    <property type="molecule type" value="Genomic_DNA"/>
</dbReference>
<keyword evidence="1" id="KW-0472">Membrane</keyword>
<evidence type="ECO:0000313" key="2">
    <source>
        <dbReference type="EMBL" id="TVY77258.1"/>
    </source>
</evidence>
<dbReference type="AlphaFoldDB" id="A0A559LQT7"/>
<dbReference type="Pfam" id="PF11927">
    <property type="entry name" value="HODM_asu-like"/>
    <property type="match status" value="1"/>
</dbReference>
<comment type="caution">
    <text evidence="2">The sequence shown here is derived from an EMBL/GenBank/DDBJ whole genome shotgun (WGS) entry which is preliminary data.</text>
</comment>
<protein>
    <recommendedName>
        <fullName evidence="4">Mannosyl transferase</fullName>
    </recommendedName>
</protein>
<organism evidence="2 3">
    <name type="scientific">Fusarium oxysporum f. sp. cubense</name>
    <dbReference type="NCBI Taxonomy" id="61366"/>
    <lineage>
        <taxon>Eukaryota</taxon>
        <taxon>Fungi</taxon>
        <taxon>Dikarya</taxon>
        <taxon>Ascomycota</taxon>
        <taxon>Pezizomycotina</taxon>
        <taxon>Sordariomycetes</taxon>
        <taxon>Hypocreomycetidae</taxon>
        <taxon>Hypocreales</taxon>
        <taxon>Nectriaceae</taxon>
        <taxon>Fusarium</taxon>
        <taxon>Fusarium oxysporum species complex</taxon>
    </lineage>
</organism>
<keyword evidence="1" id="KW-0812">Transmembrane</keyword>
<gene>
    <name evidence="2" type="ORF">Focb16_v007527</name>
</gene>
<name>A0A559LQT7_FUSOC</name>
<accession>A0A559LQT7</accession>
<evidence type="ECO:0000256" key="1">
    <source>
        <dbReference type="SAM" id="Phobius"/>
    </source>
</evidence>
<proteinExistence type="predicted"/>
<evidence type="ECO:0008006" key="4">
    <source>
        <dbReference type="Google" id="ProtNLM"/>
    </source>
</evidence>